<dbReference type="Gene3D" id="3.40.630.30">
    <property type="match status" value="1"/>
</dbReference>
<dbReference type="SUPFAM" id="SSF55729">
    <property type="entry name" value="Acyl-CoA N-acyltransferases (Nat)"/>
    <property type="match status" value="1"/>
</dbReference>
<gene>
    <name evidence="2" type="ORF">GCM10009864_59590</name>
</gene>
<dbReference type="PROSITE" id="PS51186">
    <property type="entry name" value="GNAT"/>
    <property type="match status" value="1"/>
</dbReference>
<dbReference type="InterPro" id="IPR016181">
    <property type="entry name" value="Acyl_CoA_acyltransferase"/>
</dbReference>
<name>A0ABN3SKN3_9ACTN</name>
<sequence>MTRTAALGTYLSHPELPYLAPPSWLHTQEVVGETRSVLALAEDETGNPRRKPLIPLPGRHHRWHDDVTALAATLRAEPDGTRMVVMETEAGTRHLTERADALPWKTDFDWYGMVREVHDPGPAERAVSLAQVPHLIPAAFRLWNDESFAAPIDDETSRRLTAEHPLWLAENAYVVTPDGEHVVATARLHIEKDGLSEPFAFLRGLIVARTARDTSSLSALTAVYAALMDRLRADGVPRCHLKVAADNHRLRQFYELLGFGVEARVRELSVPVGTGA</sequence>
<comment type="caution">
    <text evidence="2">The sequence shown here is derived from an EMBL/GenBank/DDBJ whole genome shotgun (WGS) entry which is preliminary data.</text>
</comment>
<dbReference type="Pfam" id="PF00583">
    <property type="entry name" value="Acetyltransf_1"/>
    <property type="match status" value="1"/>
</dbReference>
<dbReference type="InterPro" id="IPR000182">
    <property type="entry name" value="GNAT_dom"/>
</dbReference>
<accession>A0ABN3SKN3</accession>
<dbReference type="EMBL" id="BAAARK010000024">
    <property type="protein sequence ID" value="GAA2679468.1"/>
    <property type="molecule type" value="Genomic_DNA"/>
</dbReference>
<evidence type="ECO:0000313" key="3">
    <source>
        <dbReference type="Proteomes" id="UP001500994"/>
    </source>
</evidence>
<evidence type="ECO:0000259" key="1">
    <source>
        <dbReference type="PROSITE" id="PS51186"/>
    </source>
</evidence>
<dbReference type="RefSeq" id="WP_344581739.1">
    <property type="nucleotide sequence ID" value="NZ_BAAARK010000024.1"/>
</dbReference>
<organism evidence="2 3">
    <name type="scientific">Streptomyces lunalinharesii</name>
    <dbReference type="NCBI Taxonomy" id="333384"/>
    <lineage>
        <taxon>Bacteria</taxon>
        <taxon>Bacillati</taxon>
        <taxon>Actinomycetota</taxon>
        <taxon>Actinomycetes</taxon>
        <taxon>Kitasatosporales</taxon>
        <taxon>Streptomycetaceae</taxon>
        <taxon>Streptomyces</taxon>
    </lineage>
</organism>
<proteinExistence type="predicted"/>
<feature type="domain" description="N-acetyltransferase" evidence="1">
    <location>
        <begin position="127"/>
        <end position="276"/>
    </location>
</feature>
<evidence type="ECO:0000313" key="2">
    <source>
        <dbReference type="EMBL" id="GAA2679468.1"/>
    </source>
</evidence>
<protein>
    <recommendedName>
        <fullName evidence="1">N-acetyltransferase domain-containing protein</fullName>
    </recommendedName>
</protein>
<reference evidence="2 3" key="1">
    <citation type="journal article" date="2019" name="Int. J. Syst. Evol. Microbiol.">
        <title>The Global Catalogue of Microorganisms (GCM) 10K type strain sequencing project: providing services to taxonomists for standard genome sequencing and annotation.</title>
        <authorList>
            <consortium name="The Broad Institute Genomics Platform"/>
            <consortium name="The Broad Institute Genome Sequencing Center for Infectious Disease"/>
            <person name="Wu L."/>
            <person name="Ma J."/>
        </authorList>
    </citation>
    <scope>NUCLEOTIDE SEQUENCE [LARGE SCALE GENOMIC DNA]</scope>
    <source>
        <strain evidence="2 3">JCM 16374</strain>
    </source>
</reference>
<keyword evidence="3" id="KW-1185">Reference proteome</keyword>
<dbReference type="Proteomes" id="UP001500994">
    <property type="component" value="Unassembled WGS sequence"/>
</dbReference>